<dbReference type="InterPro" id="IPR035994">
    <property type="entry name" value="Nucleoside_phosphorylase_sf"/>
</dbReference>
<feature type="domain" description="Nucleoside phosphorylase" evidence="1">
    <location>
        <begin position="19"/>
        <end position="308"/>
    </location>
</feature>
<dbReference type="Gene3D" id="3.30.420.40">
    <property type="match status" value="1"/>
</dbReference>
<gene>
    <name evidence="2" type="ORF">BJX66DRAFT_345553</name>
</gene>
<dbReference type="PANTHER" id="PTHR46082">
    <property type="entry name" value="ATP/GTP-BINDING PROTEIN-RELATED"/>
    <property type="match status" value="1"/>
</dbReference>
<dbReference type="InterPro" id="IPR043129">
    <property type="entry name" value="ATPase_NBD"/>
</dbReference>
<sequence length="814" mass="91127">MPRGPDLEPKKPTVGDYQIGWICALSVEMAAAEALLDFKEEPLKNRPDDQNTYIFGRMHQHNIVITCLPSGVYGTTAAAHVAVQMKTSFPALRSCLLVGIGGGAPSSNPDIRLGDVVVSKPTASYAGVIQYDYGKAIANGEFVATGILNKPPMHLLSAITRLQSFHHLKENKIPGLIKEALTMYPQYSETCSYPGQESDILFESTYQHNDPEKPTCKSCDKARITVRAPRTDTTPRIFYGLIASANQVMRDSNRRETLSRQHGILCFEMEAAGIMDVLPCLVIRGISDYSDSHKSKQWQGYAAATAAAYAKELLSVVVSSDIDEAPSVADLDSYQDDVPPSNYMPSSRRAPKLLNTRWDSSVGRDLGHGFTNPLDRYQAVASVQDCPDAETLVIAIDLGTRFTRVGWATADAFAKDEINFVTVWPGCDREEFKVPTAVCYTHREFLATDKQPEFFWGYNIPKAEPPFYWLWFLEMNNKDYDEETPLPNYTVPKRERLPQPLPNLYSLHPRLILTDYLRTIWDVASKNIALHRGQDFIKRVRLHVAMTLPTAWEDKGRLALGKAAEDAGILGYRPGGTTQLSFVFRHEAAAIVTLRQPGQTLRVRDQFVVCYAGGRRVDVSIYKIIQVDPLKLQQSSYETWGFCGGDMVDSAFQSLLEEKLRWTDHTPKDISDIMAKQWEPRIKRAVRPQGPNSKYTIALPDTQSRASRLYEYRRRRSDGDRPIQFSNNDIERVFMQCVSSIQGLIENQLETSKAKRQSVKGIILAGGLGLSPYLYDPLKSAYDPLGLPVLRVNDPLADTTACQGAIYQALFANR</sequence>
<protein>
    <recommendedName>
        <fullName evidence="1">Nucleoside phosphorylase domain-containing protein</fullName>
    </recommendedName>
</protein>
<dbReference type="PANTHER" id="PTHR46082:SF11">
    <property type="entry name" value="AAA+ ATPASE DOMAIN-CONTAINING PROTEIN-RELATED"/>
    <property type="match status" value="1"/>
</dbReference>
<name>A0ABR4FHP5_9EURO</name>
<evidence type="ECO:0000313" key="2">
    <source>
        <dbReference type="EMBL" id="KAL2782759.1"/>
    </source>
</evidence>
<dbReference type="InterPro" id="IPR000845">
    <property type="entry name" value="Nucleoside_phosphorylase_d"/>
</dbReference>
<dbReference type="InterPro" id="IPR053137">
    <property type="entry name" value="NLR-like"/>
</dbReference>
<proteinExistence type="predicted"/>
<dbReference type="Gene3D" id="3.40.50.1580">
    <property type="entry name" value="Nucleoside phosphorylase domain"/>
    <property type="match status" value="1"/>
</dbReference>
<dbReference type="SUPFAM" id="SSF53067">
    <property type="entry name" value="Actin-like ATPase domain"/>
    <property type="match status" value="2"/>
</dbReference>
<evidence type="ECO:0000259" key="1">
    <source>
        <dbReference type="Pfam" id="PF01048"/>
    </source>
</evidence>
<evidence type="ECO:0000313" key="3">
    <source>
        <dbReference type="Proteomes" id="UP001610563"/>
    </source>
</evidence>
<comment type="caution">
    <text evidence="2">The sequence shown here is derived from an EMBL/GenBank/DDBJ whole genome shotgun (WGS) entry which is preliminary data.</text>
</comment>
<dbReference type="EMBL" id="JBFTWV010000329">
    <property type="protein sequence ID" value="KAL2782759.1"/>
    <property type="molecule type" value="Genomic_DNA"/>
</dbReference>
<dbReference type="Pfam" id="PF01048">
    <property type="entry name" value="PNP_UDP_1"/>
    <property type="match status" value="1"/>
</dbReference>
<reference evidence="2 3" key="1">
    <citation type="submission" date="2024-07" db="EMBL/GenBank/DDBJ databases">
        <title>Section-level genome sequencing and comparative genomics of Aspergillus sections Usti and Cavernicolus.</title>
        <authorList>
            <consortium name="Lawrence Berkeley National Laboratory"/>
            <person name="Nybo J.L."/>
            <person name="Vesth T.C."/>
            <person name="Theobald S."/>
            <person name="Frisvad J.C."/>
            <person name="Larsen T.O."/>
            <person name="Kjaerboelling I."/>
            <person name="Rothschild-Mancinelli K."/>
            <person name="Lyhne E.K."/>
            <person name="Kogle M.E."/>
            <person name="Barry K."/>
            <person name="Clum A."/>
            <person name="Na H."/>
            <person name="Ledsgaard L."/>
            <person name="Lin J."/>
            <person name="Lipzen A."/>
            <person name="Kuo A."/>
            <person name="Riley R."/>
            <person name="Mondo S."/>
            <person name="Labutti K."/>
            <person name="Haridas S."/>
            <person name="Pangalinan J."/>
            <person name="Salamov A.A."/>
            <person name="Simmons B.A."/>
            <person name="Magnuson J.K."/>
            <person name="Chen J."/>
            <person name="Drula E."/>
            <person name="Henrissat B."/>
            <person name="Wiebenga A."/>
            <person name="Lubbers R.J."/>
            <person name="Gomes A.C."/>
            <person name="Makela M.R."/>
            <person name="Stajich J."/>
            <person name="Grigoriev I.V."/>
            <person name="Mortensen U.H."/>
            <person name="De Vries R.P."/>
            <person name="Baker S.E."/>
            <person name="Andersen M.R."/>
        </authorList>
    </citation>
    <scope>NUCLEOTIDE SEQUENCE [LARGE SCALE GENOMIC DNA]</scope>
    <source>
        <strain evidence="2 3">CBS 209.92</strain>
    </source>
</reference>
<accession>A0ABR4FHP5</accession>
<dbReference type="Proteomes" id="UP001610563">
    <property type="component" value="Unassembled WGS sequence"/>
</dbReference>
<dbReference type="CDD" id="cd10170">
    <property type="entry name" value="ASKHA_NBD_HSP70"/>
    <property type="match status" value="1"/>
</dbReference>
<keyword evidence="3" id="KW-1185">Reference proteome</keyword>
<organism evidence="2 3">
    <name type="scientific">Aspergillus keveii</name>
    <dbReference type="NCBI Taxonomy" id="714993"/>
    <lineage>
        <taxon>Eukaryota</taxon>
        <taxon>Fungi</taxon>
        <taxon>Dikarya</taxon>
        <taxon>Ascomycota</taxon>
        <taxon>Pezizomycotina</taxon>
        <taxon>Eurotiomycetes</taxon>
        <taxon>Eurotiomycetidae</taxon>
        <taxon>Eurotiales</taxon>
        <taxon>Aspergillaceae</taxon>
        <taxon>Aspergillus</taxon>
        <taxon>Aspergillus subgen. Nidulantes</taxon>
    </lineage>
</organism>
<dbReference type="SUPFAM" id="SSF53167">
    <property type="entry name" value="Purine and uridine phosphorylases"/>
    <property type="match status" value="1"/>
</dbReference>